<keyword evidence="1" id="KW-0812">Transmembrane</keyword>
<feature type="transmembrane region" description="Helical" evidence="1">
    <location>
        <begin position="6"/>
        <end position="24"/>
    </location>
</feature>
<evidence type="ECO:0000313" key="3">
    <source>
        <dbReference type="Proteomes" id="UP000076104"/>
    </source>
</evidence>
<dbReference type="EMBL" id="CP014945">
    <property type="protein sequence ID" value="AMT97173.1"/>
    <property type="molecule type" value="Genomic_DNA"/>
</dbReference>
<name>A0ABM5ZYW7_9GAMM</name>
<keyword evidence="1" id="KW-0472">Membrane</keyword>
<sequence>MSNLVLSELLFLVNLLGMIALMITSKRHKDKFQHKLPLVSKGQGLRWLGFTLLAIAFLLTYSSYQTGYFVVVWFGSLTMAAGLVYLIMMIYEQLSHS</sequence>
<proteinExistence type="predicted"/>
<dbReference type="RefSeq" id="WP_062844772.1">
    <property type="nucleotide sequence ID" value="NZ_CP014945.1"/>
</dbReference>
<dbReference type="Pfam" id="PF11804">
    <property type="entry name" value="DUF3325"/>
    <property type="match status" value="1"/>
</dbReference>
<feature type="transmembrane region" description="Helical" evidence="1">
    <location>
        <begin position="45"/>
        <end position="64"/>
    </location>
</feature>
<evidence type="ECO:0008006" key="4">
    <source>
        <dbReference type="Google" id="ProtNLM"/>
    </source>
</evidence>
<gene>
    <name evidence="2" type="ORF">A3K91_1572</name>
</gene>
<evidence type="ECO:0000256" key="1">
    <source>
        <dbReference type="SAM" id="Phobius"/>
    </source>
</evidence>
<evidence type="ECO:0000313" key="2">
    <source>
        <dbReference type="EMBL" id="AMT97173.1"/>
    </source>
</evidence>
<keyword evidence="3" id="KW-1185">Reference proteome</keyword>
<organism evidence="2 3">
    <name type="scientific">Psychrobacter alimentarius</name>
    <dbReference type="NCBI Taxonomy" id="261164"/>
    <lineage>
        <taxon>Bacteria</taxon>
        <taxon>Pseudomonadati</taxon>
        <taxon>Pseudomonadota</taxon>
        <taxon>Gammaproteobacteria</taxon>
        <taxon>Moraxellales</taxon>
        <taxon>Moraxellaceae</taxon>
        <taxon>Psychrobacter</taxon>
    </lineage>
</organism>
<dbReference type="Proteomes" id="UP000076104">
    <property type="component" value="Chromosome"/>
</dbReference>
<protein>
    <recommendedName>
        <fullName evidence="4">DUF3325 domain-containing protein</fullName>
    </recommendedName>
</protein>
<dbReference type="GeneID" id="33059935"/>
<reference evidence="2 3" key="1">
    <citation type="submission" date="2016-03" db="EMBL/GenBank/DDBJ databases">
        <title>Genome sequencing of Psychrobacter alimentarius PAMC 27889.</title>
        <authorList>
            <person name="Lee J."/>
            <person name="Kim O.-S."/>
        </authorList>
    </citation>
    <scope>NUCLEOTIDE SEQUENCE [LARGE SCALE GENOMIC DNA]</scope>
    <source>
        <strain evidence="2 3">PAMC 27889</strain>
    </source>
</reference>
<accession>A0ABM5ZYW7</accession>
<keyword evidence="1" id="KW-1133">Transmembrane helix</keyword>
<dbReference type="InterPro" id="IPR021762">
    <property type="entry name" value="DUF3325"/>
</dbReference>
<feature type="transmembrane region" description="Helical" evidence="1">
    <location>
        <begin position="70"/>
        <end position="91"/>
    </location>
</feature>